<dbReference type="Pfam" id="PF04117">
    <property type="entry name" value="Mpv17_PMP22"/>
    <property type="match status" value="1"/>
</dbReference>
<comment type="similarity">
    <text evidence="2 6">Belongs to the peroxisomal membrane protein PXMP2/4 family.</text>
</comment>
<dbReference type="InterPro" id="IPR007248">
    <property type="entry name" value="Mpv17_PMP22"/>
</dbReference>
<evidence type="ECO:0000256" key="2">
    <source>
        <dbReference type="ARBA" id="ARBA00006824"/>
    </source>
</evidence>
<protein>
    <submittedName>
        <fullName evidence="7">Uncharacterized protein</fullName>
    </submittedName>
</protein>
<comment type="caution">
    <text evidence="7">The sequence shown here is derived from an EMBL/GenBank/DDBJ whole genome shotgun (WGS) entry which is preliminary data.</text>
</comment>
<keyword evidence="5 6" id="KW-0472">Membrane</keyword>
<comment type="subcellular location">
    <subcellularLocation>
        <location evidence="1">Membrane</location>
        <topology evidence="1">Multi-pass membrane protein</topology>
    </subcellularLocation>
</comment>
<evidence type="ECO:0000256" key="4">
    <source>
        <dbReference type="ARBA" id="ARBA00022989"/>
    </source>
</evidence>
<name>A0A086J5F0_NEMA1</name>
<feature type="transmembrane region" description="Helical" evidence="6">
    <location>
        <begin position="51"/>
        <end position="73"/>
    </location>
</feature>
<keyword evidence="4 6" id="KW-1133">Transmembrane helix</keyword>
<feature type="transmembrane region" description="Helical" evidence="6">
    <location>
        <begin position="154"/>
        <end position="176"/>
    </location>
</feature>
<dbReference type="GeneID" id="77675419"/>
<feature type="transmembrane region" description="Helical" evidence="6">
    <location>
        <begin position="103"/>
        <end position="124"/>
    </location>
</feature>
<evidence type="ECO:0000256" key="6">
    <source>
        <dbReference type="RuleBase" id="RU363053"/>
    </source>
</evidence>
<keyword evidence="8" id="KW-1185">Reference proteome</keyword>
<evidence type="ECO:0000256" key="1">
    <source>
        <dbReference type="ARBA" id="ARBA00004141"/>
    </source>
</evidence>
<dbReference type="GO" id="GO:0005737">
    <property type="term" value="C:cytoplasm"/>
    <property type="evidence" value="ECO:0007669"/>
    <property type="project" value="TreeGrafter"/>
</dbReference>
<feature type="transmembrane region" description="Helical" evidence="6">
    <location>
        <begin position="23"/>
        <end position="45"/>
    </location>
</feature>
<evidence type="ECO:0000256" key="3">
    <source>
        <dbReference type="ARBA" id="ARBA00022692"/>
    </source>
</evidence>
<organism evidence="7 8">
    <name type="scientific">Nematocida ausubeli (strain ATCC PRA-371 / ERTm2)</name>
    <name type="common">Nematode killer fungus</name>
    <dbReference type="NCBI Taxonomy" id="1913371"/>
    <lineage>
        <taxon>Eukaryota</taxon>
        <taxon>Fungi</taxon>
        <taxon>Fungi incertae sedis</taxon>
        <taxon>Microsporidia</taxon>
        <taxon>Nematocida</taxon>
    </lineage>
</organism>
<dbReference type="HOGENOM" id="CLU_1454802_0_0_1"/>
<proteinExistence type="inferred from homology"/>
<dbReference type="EMBL" id="AKIJ01000001">
    <property type="protein sequence ID" value="KFG27368.1"/>
    <property type="molecule type" value="Genomic_DNA"/>
</dbReference>
<dbReference type="OrthoDB" id="10267969at2759"/>
<gene>
    <name evidence="7" type="ORF">NESG_00446</name>
</gene>
<evidence type="ECO:0000256" key="5">
    <source>
        <dbReference type="ARBA" id="ARBA00023136"/>
    </source>
</evidence>
<sequence>MKINKRGVIEERRKQKKATAKDYILQGGSTALILAVSDILGQLVLGGITSYVQTPLLMGFYGFMTGNLSFLMYTRMDSYSSERFDRIKGLSAIRIKIALYKMLFDQLVWSPFGTFMFIFVASLVDSSDFSIKKVLKDYFRILFDSYKIWPILQMINFLFVPLEMRVVFISMASLLWNTYVKIARQG</sequence>
<dbReference type="AlphaFoldDB" id="A0A086J5F0"/>
<evidence type="ECO:0000313" key="7">
    <source>
        <dbReference type="EMBL" id="KFG27368.1"/>
    </source>
</evidence>
<dbReference type="RefSeq" id="XP_052905923.1">
    <property type="nucleotide sequence ID" value="XM_053048098.1"/>
</dbReference>
<dbReference type="GO" id="GO:0016020">
    <property type="term" value="C:membrane"/>
    <property type="evidence" value="ECO:0007669"/>
    <property type="project" value="UniProtKB-SubCell"/>
</dbReference>
<keyword evidence="3 6" id="KW-0812">Transmembrane</keyword>
<evidence type="ECO:0000313" key="8">
    <source>
        <dbReference type="Proteomes" id="UP000054524"/>
    </source>
</evidence>
<dbReference type="Proteomes" id="UP000054524">
    <property type="component" value="Unassembled WGS sequence"/>
</dbReference>
<accession>A0A086J5F0</accession>
<dbReference type="PANTHER" id="PTHR11266">
    <property type="entry name" value="PEROXISOMAL MEMBRANE PROTEIN 2, PXMP2 MPV17"/>
    <property type="match status" value="1"/>
</dbReference>
<reference evidence="7 8" key="1">
    <citation type="journal article" date="2014" name="Genome Announc.">
        <title>Genome Sequence of the Microsporidian Species Nematocida sp1 Strain ERTm6 (ATCC PRA-372).</title>
        <authorList>
            <person name="Bakowski M.A."/>
            <person name="Priest M."/>
            <person name="Young S."/>
            <person name="Cuomo C.A."/>
            <person name="Troemel E.R."/>
        </authorList>
    </citation>
    <scope>NUCLEOTIDE SEQUENCE [LARGE SCALE GENOMIC DNA]</scope>
    <source>
        <strain evidence="7 8">ERTm6</strain>
    </source>
</reference>